<dbReference type="InterPro" id="IPR025857">
    <property type="entry name" value="MacB_PCD"/>
</dbReference>
<evidence type="ECO:0000256" key="5">
    <source>
        <dbReference type="ARBA" id="ARBA00023136"/>
    </source>
</evidence>
<evidence type="ECO:0000256" key="4">
    <source>
        <dbReference type="ARBA" id="ARBA00022989"/>
    </source>
</evidence>
<comment type="caution">
    <text evidence="9">The sequence shown here is derived from an EMBL/GenBank/DDBJ whole genome shotgun (WGS) entry which is preliminary data.</text>
</comment>
<keyword evidence="2" id="KW-1003">Cell membrane</keyword>
<comment type="subcellular location">
    <subcellularLocation>
        <location evidence="1">Cell membrane</location>
        <topology evidence="1">Multi-pass membrane protein</topology>
    </subcellularLocation>
</comment>
<gene>
    <name evidence="9" type="ORF">GCM10007067_21270</name>
</gene>
<organism evidence="9 10">
    <name type="scientific">Cognatilysobacter bugurensis</name>
    <dbReference type="NCBI Taxonomy" id="543356"/>
    <lineage>
        <taxon>Bacteria</taxon>
        <taxon>Pseudomonadati</taxon>
        <taxon>Pseudomonadota</taxon>
        <taxon>Gammaproteobacteria</taxon>
        <taxon>Lysobacterales</taxon>
        <taxon>Lysobacteraceae</taxon>
        <taxon>Cognatilysobacter</taxon>
    </lineage>
</organism>
<dbReference type="Proteomes" id="UP000646426">
    <property type="component" value="Unassembled WGS sequence"/>
</dbReference>
<name>A0A918T0X8_9GAMM</name>
<keyword evidence="5 6" id="KW-0472">Membrane</keyword>
<reference evidence="9" key="2">
    <citation type="submission" date="2020-09" db="EMBL/GenBank/DDBJ databases">
        <authorList>
            <person name="Sun Q."/>
            <person name="Kim S."/>
        </authorList>
    </citation>
    <scope>NUCLEOTIDE SEQUENCE</scope>
    <source>
        <strain evidence="9">KCTC 23077</strain>
    </source>
</reference>
<dbReference type="InterPro" id="IPR003838">
    <property type="entry name" value="ABC3_permease_C"/>
</dbReference>
<feature type="domain" description="MacB-like periplasmic core" evidence="8">
    <location>
        <begin position="26"/>
        <end position="234"/>
    </location>
</feature>
<keyword evidence="4 6" id="KW-1133">Transmembrane helix</keyword>
<dbReference type="GO" id="GO:0005886">
    <property type="term" value="C:plasma membrane"/>
    <property type="evidence" value="ECO:0007669"/>
    <property type="project" value="UniProtKB-SubCell"/>
</dbReference>
<evidence type="ECO:0000256" key="1">
    <source>
        <dbReference type="ARBA" id="ARBA00004651"/>
    </source>
</evidence>
<dbReference type="GO" id="GO:0022857">
    <property type="term" value="F:transmembrane transporter activity"/>
    <property type="evidence" value="ECO:0007669"/>
    <property type="project" value="TreeGrafter"/>
</dbReference>
<proteinExistence type="predicted"/>
<accession>A0A918T0X8</accession>
<sequence length="395" mass="41951">MSTLRQTREIVALNLRSIPQRWGASLVIVVGIAGVVAVLVAMLSMSAGLTRTLGSTGRADRAVVLRAGSNAELSSFIDRALVTLIKQDPTIVRGRDGLPLASGEIIVITEVARRGEGGSTNVTLRGVEPNAFELRPELSIVEGRRMRPGLQELIVGRSAQRQFEGLDVGARLLLKGSYWTIVGAFESDGDGHESELWGDTESVQGAFNRTGYSSVLAQLPDAAAFDGFKARLQADPQLTVDVEREVDFFSEQAETLTFLIRLLTNVITAIMAFGALFGALNTMYSAVSARTREIGTLRALGFGRVPVIASVMAEALALAVLGGVIGALLAYVMFNGTSVSTLSPGSFTQVAFNFAVTPALVLQGLLWALLIGFFGGLMPALRAARIPVTEALRAT</sequence>
<evidence type="ECO:0000256" key="3">
    <source>
        <dbReference type="ARBA" id="ARBA00022692"/>
    </source>
</evidence>
<dbReference type="PANTHER" id="PTHR30572:SF15">
    <property type="entry name" value="ABC TRANSPORTER PERMEASE"/>
    <property type="match status" value="1"/>
</dbReference>
<evidence type="ECO:0000259" key="7">
    <source>
        <dbReference type="Pfam" id="PF02687"/>
    </source>
</evidence>
<dbReference type="RefSeq" id="WP_189456330.1">
    <property type="nucleotide sequence ID" value="NZ_BMYD01000003.1"/>
</dbReference>
<protein>
    <submittedName>
        <fullName evidence="9">Membrane protein</fullName>
    </submittedName>
</protein>
<feature type="transmembrane region" description="Helical" evidence="6">
    <location>
        <begin position="305"/>
        <end position="334"/>
    </location>
</feature>
<dbReference type="Pfam" id="PF02687">
    <property type="entry name" value="FtsX"/>
    <property type="match status" value="1"/>
</dbReference>
<dbReference type="PANTHER" id="PTHR30572">
    <property type="entry name" value="MEMBRANE COMPONENT OF TRANSPORTER-RELATED"/>
    <property type="match status" value="1"/>
</dbReference>
<evidence type="ECO:0000313" key="9">
    <source>
        <dbReference type="EMBL" id="GHA82945.1"/>
    </source>
</evidence>
<evidence type="ECO:0000256" key="2">
    <source>
        <dbReference type="ARBA" id="ARBA00022475"/>
    </source>
</evidence>
<evidence type="ECO:0000256" key="6">
    <source>
        <dbReference type="SAM" id="Phobius"/>
    </source>
</evidence>
<feature type="transmembrane region" description="Helical" evidence="6">
    <location>
        <begin position="354"/>
        <end position="377"/>
    </location>
</feature>
<dbReference type="AlphaFoldDB" id="A0A918T0X8"/>
<dbReference type="EMBL" id="BMYD01000003">
    <property type="protein sequence ID" value="GHA82945.1"/>
    <property type="molecule type" value="Genomic_DNA"/>
</dbReference>
<feature type="transmembrane region" description="Helical" evidence="6">
    <location>
        <begin position="21"/>
        <end position="43"/>
    </location>
</feature>
<evidence type="ECO:0000259" key="8">
    <source>
        <dbReference type="Pfam" id="PF12704"/>
    </source>
</evidence>
<dbReference type="InterPro" id="IPR050250">
    <property type="entry name" value="Macrolide_Exporter_MacB"/>
</dbReference>
<keyword evidence="10" id="KW-1185">Reference proteome</keyword>
<reference evidence="9" key="1">
    <citation type="journal article" date="2014" name="Int. J. Syst. Evol. Microbiol.">
        <title>Complete genome sequence of Corynebacterium casei LMG S-19264T (=DSM 44701T), isolated from a smear-ripened cheese.</title>
        <authorList>
            <consortium name="US DOE Joint Genome Institute (JGI-PGF)"/>
            <person name="Walter F."/>
            <person name="Albersmeier A."/>
            <person name="Kalinowski J."/>
            <person name="Ruckert C."/>
        </authorList>
    </citation>
    <scope>NUCLEOTIDE SEQUENCE</scope>
    <source>
        <strain evidence="9">KCTC 23077</strain>
    </source>
</reference>
<dbReference type="Pfam" id="PF12704">
    <property type="entry name" value="MacB_PCD"/>
    <property type="match status" value="1"/>
</dbReference>
<keyword evidence="3 6" id="KW-0812">Transmembrane</keyword>
<evidence type="ECO:0000313" key="10">
    <source>
        <dbReference type="Proteomes" id="UP000646426"/>
    </source>
</evidence>
<feature type="domain" description="ABC3 transporter permease C-terminal" evidence="7">
    <location>
        <begin position="266"/>
        <end position="387"/>
    </location>
</feature>
<feature type="transmembrane region" description="Helical" evidence="6">
    <location>
        <begin position="258"/>
        <end position="284"/>
    </location>
</feature>